<evidence type="ECO:0000259" key="9">
    <source>
        <dbReference type="Pfam" id="PF00349"/>
    </source>
</evidence>
<dbReference type="PRINTS" id="PR00475">
    <property type="entry name" value="HEXOKINASE"/>
</dbReference>
<dbReference type="GO" id="GO:0006096">
    <property type="term" value="P:glycolytic process"/>
    <property type="evidence" value="ECO:0007669"/>
    <property type="project" value="UniProtKB-KW"/>
</dbReference>
<dbReference type="InterPro" id="IPR022673">
    <property type="entry name" value="Hexokinase_C"/>
</dbReference>
<dbReference type="SUPFAM" id="SSF53067">
    <property type="entry name" value="Actin-like ATPase domain"/>
    <property type="match status" value="2"/>
</dbReference>
<feature type="domain" description="Hexokinase C-terminal" evidence="10">
    <location>
        <begin position="233"/>
        <end position="485"/>
    </location>
</feature>
<name>A0AAF0IHK4_9EURO</name>
<dbReference type="GO" id="GO:0005524">
    <property type="term" value="F:ATP binding"/>
    <property type="evidence" value="ECO:0007669"/>
    <property type="project" value="UniProtKB-UniRule"/>
</dbReference>
<dbReference type="Pfam" id="PF00349">
    <property type="entry name" value="Hexokinase_1"/>
    <property type="match status" value="1"/>
</dbReference>
<dbReference type="GO" id="GO:0005739">
    <property type="term" value="C:mitochondrion"/>
    <property type="evidence" value="ECO:0007669"/>
    <property type="project" value="TreeGrafter"/>
</dbReference>
<keyword evidence="6 8" id="KW-0067">ATP-binding</keyword>
<evidence type="ECO:0000256" key="7">
    <source>
        <dbReference type="ARBA" id="ARBA00023152"/>
    </source>
</evidence>
<dbReference type="PANTHER" id="PTHR19443">
    <property type="entry name" value="HEXOKINASE"/>
    <property type="match status" value="1"/>
</dbReference>
<dbReference type="EC" id="2.7.1.-" evidence="8"/>
<dbReference type="GO" id="GO:0008865">
    <property type="term" value="F:fructokinase activity"/>
    <property type="evidence" value="ECO:0007669"/>
    <property type="project" value="TreeGrafter"/>
</dbReference>
<dbReference type="InterPro" id="IPR022672">
    <property type="entry name" value="Hexokinase_N"/>
</dbReference>
<dbReference type="GO" id="GO:0005536">
    <property type="term" value="F:D-glucose binding"/>
    <property type="evidence" value="ECO:0007669"/>
    <property type="project" value="InterPro"/>
</dbReference>
<dbReference type="GO" id="GO:0005829">
    <property type="term" value="C:cytosol"/>
    <property type="evidence" value="ECO:0007669"/>
    <property type="project" value="TreeGrafter"/>
</dbReference>
<evidence type="ECO:0000256" key="5">
    <source>
        <dbReference type="ARBA" id="ARBA00022777"/>
    </source>
</evidence>
<evidence type="ECO:0000256" key="6">
    <source>
        <dbReference type="ARBA" id="ARBA00022840"/>
    </source>
</evidence>
<dbReference type="GO" id="GO:0004340">
    <property type="term" value="F:glucokinase activity"/>
    <property type="evidence" value="ECO:0007669"/>
    <property type="project" value="TreeGrafter"/>
</dbReference>
<dbReference type="Proteomes" id="UP001219355">
    <property type="component" value="Chromosome 1"/>
</dbReference>
<dbReference type="InterPro" id="IPR001312">
    <property type="entry name" value="Hexokinase"/>
</dbReference>
<evidence type="ECO:0000313" key="11">
    <source>
        <dbReference type="EMBL" id="WEW56741.1"/>
    </source>
</evidence>
<dbReference type="PROSITE" id="PS00378">
    <property type="entry name" value="HEXOKINASE_1"/>
    <property type="match status" value="1"/>
</dbReference>
<evidence type="ECO:0000256" key="3">
    <source>
        <dbReference type="ARBA" id="ARBA00022679"/>
    </source>
</evidence>
<keyword evidence="12" id="KW-1185">Reference proteome</keyword>
<accession>A0AAF0IHK4</accession>
<keyword evidence="5 8" id="KW-0418">Kinase</keyword>
<dbReference type="GO" id="GO:0006006">
    <property type="term" value="P:glucose metabolic process"/>
    <property type="evidence" value="ECO:0007669"/>
    <property type="project" value="TreeGrafter"/>
</dbReference>
<evidence type="ECO:0000256" key="4">
    <source>
        <dbReference type="ARBA" id="ARBA00022741"/>
    </source>
</evidence>
<dbReference type="Gene3D" id="3.30.420.40">
    <property type="match status" value="1"/>
</dbReference>
<keyword evidence="7 8" id="KW-0324">Glycolysis</keyword>
<gene>
    <name evidence="11" type="primary">GLK1</name>
    <name evidence="11" type="ORF">PRK78_002192</name>
</gene>
<feature type="domain" description="Hexokinase N-terminal" evidence="9">
    <location>
        <begin position="13"/>
        <end position="223"/>
    </location>
</feature>
<dbReference type="Gene3D" id="3.40.367.20">
    <property type="match status" value="1"/>
</dbReference>
<dbReference type="PROSITE" id="PS51748">
    <property type="entry name" value="HEXOKINASE_2"/>
    <property type="match status" value="1"/>
</dbReference>
<dbReference type="PANTHER" id="PTHR19443:SF30">
    <property type="entry name" value="GLUCOKINASE-1-RELATED"/>
    <property type="match status" value="1"/>
</dbReference>
<sequence length="496" mass="54248">MSSASDPPVIAEARRIAAEFDYSSDDVNRGVKEFLSEMEVGLTTEGSTLSQIPSYITSVPDGTEKGVYLAVDLGGTNIRVCSVSLNGDSTFDMTQRKAAIPRELMVAKSAAELFGFIAEEIENFLQEHHGERYASHVEKRETGKTDDHEENIFDLGFTFSFPVIQTAINRGTLYRWTKGFDIPEAVGQDVCQLLQDAIDKRHLPVRVSALINDTVGTLMARSYCYRSSSRTLIGAIFGTGTNGAYVEKLDRIKKLEHCSGDTIDTTTGEMVINTEWGSFDNPLKVLPNTAHDRHLDGISFNPGVQMFEKRVSGMFLGEILRCTIIHMNKDPALQMCGGPAVIPKDSALYTDWGIDTRFLSTVEGDSSDDLWEVKRELKSDLGIEHASTADCRAIKFLTHAIGKRAARLSAVPLAAIIISSGRLATDDIIDIGVDGSLAEFYPGFEKYIREAWREIPEIGEVGDKKIHIGIAKDGSGVGAALGALVARQAEKRKSGQ</sequence>
<evidence type="ECO:0000313" key="12">
    <source>
        <dbReference type="Proteomes" id="UP001219355"/>
    </source>
</evidence>
<comment type="pathway">
    <text evidence="1">Carbohydrate degradation; glycolysis; D-glyceraldehyde 3-phosphate and glycerone phosphate from D-glucose: step 1/4.</text>
</comment>
<evidence type="ECO:0000259" key="10">
    <source>
        <dbReference type="Pfam" id="PF03727"/>
    </source>
</evidence>
<evidence type="ECO:0000256" key="8">
    <source>
        <dbReference type="RuleBase" id="RU362007"/>
    </source>
</evidence>
<evidence type="ECO:0000256" key="1">
    <source>
        <dbReference type="ARBA" id="ARBA00004888"/>
    </source>
</evidence>
<keyword evidence="4 8" id="KW-0547">Nucleotide-binding</keyword>
<dbReference type="InterPro" id="IPR043129">
    <property type="entry name" value="ATPase_NBD"/>
</dbReference>
<organism evidence="11 12">
    <name type="scientific">Emydomyces testavorans</name>
    <dbReference type="NCBI Taxonomy" id="2070801"/>
    <lineage>
        <taxon>Eukaryota</taxon>
        <taxon>Fungi</taxon>
        <taxon>Dikarya</taxon>
        <taxon>Ascomycota</taxon>
        <taxon>Pezizomycotina</taxon>
        <taxon>Eurotiomycetes</taxon>
        <taxon>Eurotiomycetidae</taxon>
        <taxon>Onygenales</taxon>
        <taxon>Nannizziopsiaceae</taxon>
        <taxon>Emydomyces</taxon>
    </lineage>
</organism>
<dbReference type="EMBL" id="CP120627">
    <property type="protein sequence ID" value="WEW56741.1"/>
    <property type="molecule type" value="Genomic_DNA"/>
</dbReference>
<evidence type="ECO:0000256" key="2">
    <source>
        <dbReference type="ARBA" id="ARBA00009225"/>
    </source>
</evidence>
<dbReference type="FunFam" id="3.30.420.40:FF:000034">
    <property type="entry name" value="Phosphotransferase"/>
    <property type="match status" value="1"/>
</dbReference>
<dbReference type="AlphaFoldDB" id="A0AAF0IHK4"/>
<comment type="similarity">
    <text evidence="2 8">Belongs to the hexokinase family.</text>
</comment>
<reference evidence="11" key="1">
    <citation type="submission" date="2023-03" db="EMBL/GenBank/DDBJ databases">
        <title>Emydomyces testavorans Genome Sequence.</title>
        <authorList>
            <person name="Hoyer L."/>
        </authorList>
    </citation>
    <scope>NUCLEOTIDE SEQUENCE</scope>
    <source>
        <strain evidence="11">16-2883</strain>
    </source>
</reference>
<proteinExistence type="inferred from homology"/>
<dbReference type="GO" id="GO:0001678">
    <property type="term" value="P:intracellular glucose homeostasis"/>
    <property type="evidence" value="ECO:0007669"/>
    <property type="project" value="InterPro"/>
</dbReference>
<keyword evidence="3 8" id="KW-0808">Transferase</keyword>
<dbReference type="InterPro" id="IPR019807">
    <property type="entry name" value="Hexokinase_BS"/>
</dbReference>
<dbReference type="Pfam" id="PF03727">
    <property type="entry name" value="Hexokinase_2"/>
    <property type="match status" value="1"/>
</dbReference>
<protein>
    <recommendedName>
        <fullName evidence="8">Phosphotransferase</fullName>
        <ecNumber evidence="8">2.7.1.-</ecNumber>
    </recommendedName>
</protein>